<dbReference type="Gene3D" id="3.40.50.300">
    <property type="entry name" value="P-loop containing nucleotide triphosphate hydrolases"/>
    <property type="match status" value="2"/>
</dbReference>
<dbReference type="NCBIfam" id="TIGR00614">
    <property type="entry name" value="recQ_fam"/>
    <property type="match status" value="1"/>
</dbReference>
<protein>
    <recommendedName>
        <fullName evidence="6">DNA 3'-5' helicase</fullName>
        <ecNumber evidence="6">5.6.2.4</ecNumber>
    </recommendedName>
</protein>
<keyword evidence="3 10" id="KW-0547">Nucleotide-binding</keyword>
<dbReference type="InterPro" id="IPR004589">
    <property type="entry name" value="DNA_helicase_ATP-dep_RecQ"/>
</dbReference>
<dbReference type="Proteomes" id="UP001318040">
    <property type="component" value="Unplaced"/>
</dbReference>
<dbReference type="Gene3D" id="1.10.10.10">
    <property type="entry name" value="Winged helix-like DNA-binding domain superfamily/Winged helix DNA-binding domain"/>
    <property type="match status" value="1"/>
</dbReference>
<dbReference type="AlphaFoldDB" id="A0AAJ7SL83"/>
<proteinExistence type="inferred from homology"/>
<evidence type="ECO:0000256" key="5">
    <source>
        <dbReference type="ARBA" id="ARBA00034617"/>
    </source>
</evidence>
<name>A0AAJ7SL83_PETMA</name>
<sequence length="384" mass="41964">MCEVTACFLGQAEVTMPSLLQDVERGCYRVVYLTPESFSTHQQLLTSVYKHVGIVVVVVEDAHSISQWSFHFQPKSQLLNGLKTQMPQVPVLALSRSPSRPVLQDIVAALGLARPRLLTQPFDSPRITLEVSQRSGSLAHDLQGLVTHSGRCDVTFGGSTLIVCPSPSSAAFVSLAVRSLGVSCELYLESYSGWQKGQIRCRFDHGVTECVVATIRGVMEITKPDIRKVIVIGAPPDMDSLCLALGRAGRDGDSATATVMWGPADISRSRGAISMLKRGPYRQHRLRLLAQLETTLRSRECRRRLLVSHYEEFYPRVSVSTATGNCCDNCDPKHPGKTPTSANVAGPRRDCSRDARLLLLVVIALGGKWGLRATARILRGSVSD</sequence>
<feature type="domain" description="Helicase ATP-binding" evidence="7">
    <location>
        <begin position="1"/>
        <end position="116"/>
    </location>
</feature>
<dbReference type="InterPro" id="IPR014001">
    <property type="entry name" value="Helicase_ATP-bd"/>
</dbReference>
<keyword evidence="2" id="KW-0378">Hydrolase</keyword>
<dbReference type="SUPFAM" id="SSF52540">
    <property type="entry name" value="P-loop containing nucleoside triphosphate hydrolases"/>
    <property type="match status" value="1"/>
</dbReference>
<accession>A0AAJ7SL83</accession>
<comment type="similarity">
    <text evidence="1">Belongs to the helicase family. RecQ subfamily.</text>
</comment>
<evidence type="ECO:0000259" key="8">
    <source>
        <dbReference type="PROSITE" id="PS51194"/>
    </source>
</evidence>
<dbReference type="GO" id="GO:0016787">
    <property type="term" value="F:hydrolase activity"/>
    <property type="evidence" value="ECO:0007669"/>
    <property type="project" value="UniProtKB-KW"/>
</dbReference>
<evidence type="ECO:0000259" key="7">
    <source>
        <dbReference type="PROSITE" id="PS51192"/>
    </source>
</evidence>
<evidence type="ECO:0000256" key="3">
    <source>
        <dbReference type="ARBA" id="ARBA00022806"/>
    </source>
</evidence>
<evidence type="ECO:0000313" key="9">
    <source>
        <dbReference type="Proteomes" id="UP001318040"/>
    </source>
</evidence>
<evidence type="ECO:0000256" key="6">
    <source>
        <dbReference type="ARBA" id="ARBA00034808"/>
    </source>
</evidence>
<dbReference type="PANTHER" id="PTHR13710:SF120">
    <property type="entry name" value="BIFUNCTIONAL 3'-5' EXONUCLEASE_ATP-DEPENDENT HELICASE WRN"/>
    <property type="match status" value="1"/>
</dbReference>
<dbReference type="KEGG" id="pmrn:116938391"/>
<keyword evidence="4" id="KW-0413">Isomerase</keyword>
<dbReference type="GO" id="GO:0043138">
    <property type="term" value="F:3'-5' DNA helicase activity"/>
    <property type="evidence" value="ECO:0007669"/>
    <property type="project" value="UniProtKB-EC"/>
</dbReference>
<dbReference type="GO" id="GO:0005654">
    <property type="term" value="C:nucleoplasm"/>
    <property type="evidence" value="ECO:0007669"/>
    <property type="project" value="TreeGrafter"/>
</dbReference>
<feature type="domain" description="Helicase C-terminal" evidence="8">
    <location>
        <begin position="140"/>
        <end position="300"/>
    </location>
</feature>
<dbReference type="EC" id="5.6.2.4" evidence="6"/>
<dbReference type="GO" id="GO:0000723">
    <property type="term" value="P:telomere maintenance"/>
    <property type="evidence" value="ECO:0007669"/>
    <property type="project" value="TreeGrafter"/>
</dbReference>
<dbReference type="PROSITE" id="PS51194">
    <property type="entry name" value="HELICASE_CTER"/>
    <property type="match status" value="1"/>
</dbReference>
<evidence type="ECO:0000313" key="10">
    <source>
        <dbReference type="RefSeq" id="XP_032801402.1"/>
    </source>
</evidence>
<evidence type="ECO:0000256" key="4">
    <source>
        <dbReference type="ARBA" id="ARBA00023235"/>
    </source>
</evidence>
<dbReference type="GO" id="GO:0005694">
    <property type="term" value="C:chromosome"/>
    <property type="evidence" value="ECO:0007669"/>
    <property type="project" value="TreeGrafter"/>
</dbReference>
<dbReference type="GO" id="GO:0000724">
    <property type="term" value="P:double-strand break repair via homologous recombination"/>
    <property type="evidence" value="ECO:0007669"/>
    <property type="project" value="TreeGrafter"/>
</dbReference>
<evidence type="ECO:0000256" key="2">
    <source>
        <dbReference type="ARBA" id="ARBA00022801"/>
    </source>
</evidence>
<gene>
    <name evidence="10" type="primary">LOC116938391</name>
</gene>
<dbReference type="PROSITE" id="PS51192">
    <property type="entry name" value="HELICASE_ATP_BIND_1"/>
    <property type="match status" value="1"/>
</dbReference>
<keyword evidence="9" id="KW-1185">Reference proteome</keyword>
<dbReference type="InterPro" id="IPR036388">
    <property type="entry name" value="WH-like_DNA-bd_sf"/>
</dbReference>
<dbReference type="InterPro" id="IPR027417">
    <property type="entry name" value="P-loop_NTPase"/>
</dbReference>
<reference evidence="10" key="1">
    <citation type="submission" date="2025-08" db="UniProtKB">
        <authorList>
            <consortium name="RefSeq"/>
        </authorList>
    </citation>
    <scope>IDENTIFICATION</scope>
    <source>
        <tissue evidence="10">Sperm</tissue>
    </source>
</reference>
<evidence type="ECO:0000256" key="1">
    <source>
        <dbReference type="ARBA" id="ARBA00005446"/>
    </source>
</evidence>
<dbReference type="InterPro" id="IPR001650">
    <property type="entry name" value="Helicase_C-like"/>
</dbReference>
<dbReference type="GO" id="GO:0009378">
    <property type="term" value="F:four-way junction helicase activity"/>
    <property type="evidence" value="ECO:0007669"/>
    <property type="project" value="TreeGrafter"/>
</dbReference>
<keyword evidence="3 10" id="KW-0347">Helicase</keyword>
<organism evidence="9 10">
    <name type="scientific">Petromyzon marinus</name>
    <name type="common">Sea lamprey</name>
    <dbReference type="NCBI Taxonomy" id="7757"/>
    <lineage>
        <taxon>Eukaryota</taxon>
        <taxon>Metazoa</taxon>
        <taxon>Chordata</taxon>
        <taxon>Craniata</taxon>
        <taxon>Vertebrata</taxon>
        <taxon>Cyclostomata</taxon>
        <taxon>Hyperoartia</taxon>
        <taxon>Petromyzontiformes</taxon>
        <taxon>Petromyzontidae</taxon>
        <taxon>Petromyzon</taxon>
    </lineage>
</organism>
<keyword evidence="3 10" id="KW-0067">ATP-binding</keyword>
<comment type="catalytic activity">
    <reaction evidence="5">
        <text>Couples ATP hydrolysis with the unwinding of duplex DNA by translocating in the 3'-5' direction.</text>
        <dbReference type="EC" id="5.6.2.4"/>
    </reaction>
</comment>
<dbReference type="GO" id="GO:0005737">
    <property type="term" value="C:cytoplasm"/>
    <property type="evidence" value="ECO:0007669"/>
    <property type="project" value="TreeGrafter"/>
</dbReference>
<dbReference type="RefSeq" id="XP_032801402.1">
    <property type="nucleotide sequence ID" value="XM_032945511.1"/>
</dbReference>
<dbReference type="PANTHER" id="PTHR13710">
    <property type="entry name" value="DNA HELICASE RECQ FAMILY MEMBER"/>
    <property type="match status" value="1"/>
</dbReference>